<sequence length="223" mass="25381">MIRITAISDVHGKQDQLRGPLPGGDILFCTGDITPRHDHTLNGIEIFLNWLDMQNYTYKVLICGNNDYIFQKYDLQMRDLIRQNYKSIVYLNDEQISLTVQNVNVSIFGTPHSVNGQNNAFVLNTLPDLQNRFINCNHPDFVLSHGPPLGILDYNCGCPYLRRVIEEQSPKFHIFGHIHDGFGHLALNGTVFINGAVLSLYYKVTGNVKNFVWDVQKGNVQFV</sequence>
<organism evidence="2 3">
    <name type="scientific">Hexamita inflata</name>
    <dbReference type="NCBI Taxonomy" id="28002"/>
    <lineage>
        <taxon>Eukaryota</taxon>
        <taxon>Metamonada</taxon>
        <taxon>Diplomonadida</taxon>
        <taxon>Hexamitidae</taxon>
        <taxon>Hexamitinae</taxon>
        <taxon>Hexamita</taxon>
    </lineage>
</organism>
<dbReference type="PANTHER" id="PTHR12905">
    <property type="entry name" value="METALLOPHOSPHOESTERASE"/>
    <property type="match status" value="1"/>
</dbReference>
<evidence type="ECO:0000259" key="1">
    <source>
        <dbReference type="Pfam" id="PF00149"/>
    </source>
</evidence>
<evidence type="ECO:0000313" key="3">
    <source>
        <dbReference type="Proteomes" id="UP001642409"/>
    </source>
</evidence>
<keyword evidence="3" id="KW-1185">Reference proteome</keyword>
<dbReference type="Proteomes" id="UP001642409">
    <property type="component" value="Unassembled WGS sequence"/>
</dbReference>
<dbReference type="Pfam" id="PF00149">
    <property type="entry name" value="Metallophos"/>
    <property type="match status" value="1"/>
</dbReference>
<dbReference type="Gene3D" id="3.60.21.10">
    <property type="match status" value="1"/>
</dbReference>
<dbReference type="EMBL" id="CAXDID020000028">
    <property type="protein sequence ID" value="CAL5991859.1"/>
    <property type="molecule type" value="Genomic_DNA"/>
</dbReference>
<proteinExistence type="predicted"/>
<name>A0ABP1HGQ0_9EUKA</name>
<protein>
    <submittedName>
        <fullName evidence="2">Calcineurin-like_phosphoesterase</fullName>
    </submittedName>
</protein>
<dbReference type="SUPFAM" id="SSF56300">
    <property type="entry name" value="Metallo-dependent phosphatases"/>
    <property type="match status" value="1"/>
</dbReference>
<feature type="domain" description="Calcineurin-like phosphoesterase" evidence="1">
    <location>
        <begin position="2"/>
        <end position="180"/>
    </location>
</feature>
<comment type="caution">
    <text evidence="2">The sequence shown here is derived from an EMBL/GenBank/DDBJ whole genome shotgun (WGS) entry which is preliminary data.</text>
</comment>
<gene>
    <name evidence="2" type="ORF">HINF_LOCUS12296</name>
</gene>
<dbReference type="InterPro" id="IPR051693">
    <property type="entry name" value="UPF0046_metallophosphoest"/>
</dbReference>
<evidence type="ECO:0000313" key="2">
    <source>
        <dbReference type="EMBL" id="CAL5991859.1"/>
    </source>
</evidence>
<reference evidence="2 3" key="1">
    <citation type="submission" date="2024-07" db="EMBL/GenBank/DDBJ databases">
        <authorList>
            <person name="Akdeniz Z."/>
        </authorList>
    </citation>
    <scope>NUCLEOTIDE SEQUENCE [LARGE SCALE GENOMIC DNA]</scope>
</reference>
<dbReference type="InterPro" id="IPR029052">
    <property type="entry name" value="Metallo-depent_PP-like"/>
</dbReference>
<accession>A0ABP1HGQ0</accession>
<dbReference type="InterPro" id="IPR004843">
    <property type="entry name" value="Calcineurin-like_PHP"/>
</dbReference>
<dbReference type="PANTHER" id="PTHR12905:SF0">
    <property type="entry name" value="CALCINEURIN-LIKE PHOSPHOESTERASE DOMAIN-CONTAINING PROTEIN"/>
    <property type="match status" value="1"/>
</dbReference>